<reference evidence="2 3" key="1">
    <citation type="submission" date="2020-01" db="EMBL/GenBank/DDBJ databases">
        <authorList>
            <person name="Gupta K D."/>
        </authorList>
    </citation>
    <scope>NUCLEOTIDE SEQUENCE [LARGE SCALE GENOMIC DNA]</scope>
</reference>
<evidence type="ECO:0000313" key="3">
    <source>
        <dbReference type="Proteomes" id="UP000467700"/>
    </source>
</evidence>
<keyword evidence="3" id="KW-1185">Reference proteome</keyword>
<dbReference type="SUPFAM" id="SSF56112">
    <property type="entry name" value="Protein kinase-like (PK-like)"/>
    <property type="match status" value="1"/>
</dbReference>
<evidence type="ECO:0000313" key="2">
    <source>
        <dbReference type="EMBL" id="CAA7260909.1"/>
    </source>
</evidence>
<comment type="caution">
    <text evidence="2">The sequence shown here is derived from an EMBL/GenBank/DDBJ whole genome shotgun (WGS) entry which is preliminary data.</text>
</comment>
<organism evidence="2 3">
    <name type="scientific">Cyclocybe aegerita</name>
    <name type="common">Black poplar mushroom</name>
    <name type="synonym">Agrocybe aegerita</name>
    <dbReference type="NCBI Taxonomy" id="1973307"/>
    <lineage>
        <taxon>Eukaryota</taxon>
        <taxon>Fungi</taxon>
        <taxon>Dikarya</taxon>
        <taxon>Basidiomycota</taxon>
        <taxon>Agaricomycotina</taxon>
        <taxon>Agaricomycetes</taxon>
        <taxon>Agaricomycetidae</taxon>
        <taxon>Agaricales</taxon>
        <taxon>Agaricineae</taxon>
        <taxon>Bolbitiaceae</taxon>
        <taxon>Cyclocybe</taxon>
    </lineage>
</organism>
<dbReference type="EMBL" id="CACVBS010000031">
    <property type="protein sequence ID" value="CAA7260909.1"/>
    <property type="molecule type" value="Genomic_DNA"/>
</dbReference>
<evidence type="ECO:0008006" key="4">
    <source>
        <dbReference type="Google" id="ProtNLM"/>
    </source>
</evidence>
<dbReference type="Proteomes" id="UP000467700">
    <property type="component" value="Unassembled WGS sequence"/>
</dbReference>
<gene>
    <name evidence="2" type="ORF">AAE3_LOCUS3277</name>
</gene>
<dbReference type="AlphaFoldDB" id="A0A8S0XFF2"/>
<protein>
    <recommendedName>
        <fullName evidence="4">Protein kinase domain-containing protein</fullName>
    </recommendedName>
</protein>
<feature type="compositionally biased region" description="Polar residues" evidence="1">
    <location>
        <begin position="1"/>
        <end position="11"/>
    </location>
</feature>
<sequence>MFSGKKSQQTLAREERAQRRSLKNTPSATESSPPPSQDLVVVNWVFLPLLDSESCNVVEIPRSLFEGVSKNARKKFAKEILNDYKFHAEAASIKFHKVEGEVNLEETSRSGDKTKNRRIVHLAVNALKEASTMETEDVAELPEIRQYRKAQEDLATAIHDGRYAKGGSTQAPPIEIFHPVFGDFLRIVSDKGHQPSVEDIRNVQELSNLLSELDETNETSRNVRTRGVLSRILGVEIYDESNADSTRSDGVYTIMVEDKRIPVLLGEFKKELGEGSCDPSTQAALSIRRSWLLDERNETRDRCCCPTFLLAGGGPWLCVMGSVLTDKVIVQRLTDMMWLSQSSSEEAERIYKVARVLSALRKCLKTLTEYYRETVPRIPPITKGSPHPRFYPNPSSYKGDTGKVTFQYLEFLEERDDCVTFRAKITSSNEPVVVKFVSAYGAEVHRFLAEKGHAPRLRYYGPLPNPYEPLLRSPVTESAPPGLTFGSMKMVVMDYIDSATKPPPDARKQVEGVLELLHPAGYVFGDLRSQNILFDSEDKVKFIDFNWTGRYDMTIKDASGVPARIQKLIDEKSVGWAKPKEGYSHYPYNINLDSTIGWPKDLGPLQPIRPAHDWHMLEELPY</sequence>
<feature type="region of interest" description="Disordered" evidence="1">
    <location>
        <begin position="1"/>
        <end position="35"/>
    </location>
</feature>
<dbReference type="InterPro" id="IPR011009">
    <property type="entry name" value="Kinase-like_dom_sf"/>
</dbReference>
<dbReference type="Gene3D" id="1.10.510.10">
    <property type="entry name" value="Transferase(Phosphotransferase) domain 1"/>
    <property type="match status" value="1"/>
</dbReference>
<accession>A0A8S0XFF2</accession>
<proteinExistence type="predicted"/>
<name>A0A8S0XFF2_CYCAE</name>
<dbReference type="OrthoDB" id="3261131at2759"/>
<evidence type="ECO:0000256" key="1">
    <source>
        <dbReference type="SAM" id="MobiDB-lite"/>
    </source>
</evidence>